<gene>
    <name evidence="1" type="ORF">H2198_010130</name>
</gene>
<dbReference type="EMBL" id="JAPDRQ010000329">
    <property type="protein sequence ID" value="KAJ9650565.1"/>
    <property type="molecule type" value="Genomic_DNA"/>
</dbReference>
<accession>A0ACC2ZSM9</accession>
<dbReference type="Proteomes" id="UP001172386">
    <property type="component" value="Unassembled WGS sequence"/>
</dbReference>
<keyword evidence="2" id="KW-1185">Reference proteome</keyword>
<protein>
    <submittedName>
        <fullName evidence="1">Uncharacterized protein</fullName>
    </submittedName>
</protein>
<comment type="caution">
    <text evidence="1">The sequence shown here is derived from an EMBL/GenBank/DDBJ whole genome shotgun (WGS) entry which is preliminary data.</text>
</comment>
<proteinExistence type="predicted"/>
<sequence>MVLLISTTFKRWKGLYFWSLCICNYGVASYSLGMMLMYFDLSVLWLSKVLLDAGWICMVICQSLVLYSRLGLVVENLKILRAVKWMIIIDSIVLVIATTVLDFGTTYSGVPTFTQAYFYVEHIQMTGFALQETIISGIYIWKTIDLLKIVSTTNTTNTRTMVWQLLVINIIIIAMDVALVVLQYKHLQLYQESIKGFVYSVKLKLELNILSKLVDLVNGASTNRTMTLEVIDSTAIPGQAQTEVKRELSRQENLGSFFGNDNKGAMKYTEDSLTVKRRRSSAVSRSPDENDGITQIPSQQFRRRRTSDQESSALYADMVRSLSGK</sequence>
<organism evidence="1 2">
    <name type="scientific">Neophaeococcomyces mojaviensis</name>
    <dbReference type="NCBI Taxonomy" id="3383035"/>
    <lineage>
        <taxon>Eukaryota</taxon>
        <taxon>Fungi</taxon>
        <taxon>Dikarya</taxon>
        <taxon>Ascomycota</taxon>
        <taxon>Pezizomycotina</taxon>
        <taxon>Eurotiomycetes</taxon>
        <taxon>Chaetothyriomycetidae</taxon>
        <taxon>Chaetothyriales</taxon>
        <taxon>Chaetothyriales incertae sedis</taxon>
        <taxon>Neophaeococcomyces</taxon>
    </lineage>
</organism>
<name>A0ACC2ZSM9_9EURO</name>
<reference evidence="1" key="1">
    <citation type="submission" date="2022-10" db="EMBL/GenBank/DDBJ databases">
        <title>Culturing micro-colonial fungi from biological soil crusts in the Mojave desert and describing Neophaeococcomyces mojavensis, and introducing the new genera and species Taxawa tesnikishii.</title>
        <authorList>
            <person name="Kurbessoian T."/>
            <person name="Stajich J.E."/>
        </authorList>
    </citation>
    <scope>NUCLEOTIDE SEQUENCE</scope>
    <source>
        <strain evidence="1">JES_112</strain>
    </source>
</reference>
<evidence type="ECO:0000313" key="2">
    <source>
        <dbReference type="Proteomes" id="UP001172386"/>
    </source>
</evidence>
<evidence type="ECO:0000313" key="1">
    <source>
        <dbReference type="EMBL" id="KAJ9650565.1"/>
    </source>
</evidence>